<dbReference type="Pfam" id="PF00496">
    <property type="entry name" value="SBP_bac_5"/>
    <property type="match status" value="1"/>
</dbReference>
<dbReference type="EMBL" id="JBFRUW010000008">
    <property type="protein sequence ID" value="MFA0567694.1"/>
    <property type="molecule type" value="Genomic_DNA"/>
</dbReference>
<evidence type="ECO:0000313" key="5">
    <source>
        <dbReference type="Proteomes" id="UP001570417"/>
    </source>
</evidence>
<dbReference type="SUPFAM" id="SSF53850">
    <property type="entry name" value="Periplasmic binding protein-like II"/>
    <property type="match status" value="1"/>
</dbReference>
<evidence type="ECO:0000259" key="2">
    <source>
        <dbReference type="Pfam" id="PF00496"/>
    </source>
</evidence>
<keyword evidence="1" id="KW-0238">DNA-binding</keyword>
<evidence type="ECO:0000259" key="3">
    <source>
        <dbReference type="Pfam" id="PF12793"/>
    </source>
</evidence>
<evidence type="ECO:0000256" key="1">
    <source>
        <dbReference type="ARBA" id="ARBA00023125"/>
    </source>
</evidence>
<dbReference type="Gene3D" id="3.10.105.10">
    <property type="entry name" value="Dipeptide-binding Protein, Domain 3"/>
    <property type="match status" value="1"/>
</dbReference>
<dbReference type="InterPro" id="IPR039424">
    <property type="entry name" value="SBP_5"/>
</dbReference>
<feature type="domain" description="Transcriptional regulator SgrR N-terminal HTH" evidence="3">
    <location>
        <begin position="17"/>
        <end position="103"/>
    </location>
</feature>
<organism evidence="4 5">
    <name type="scientific">Vibrio gallaecicus</name>
    <dbReference type="NCBI Taxonomy" id="552386"/>
    <lineage>
        <taxon>Bacteria</taxon>
        <taxon>Pseudomonadati</taxon>
        <taxon>Pseudomonadota</taxon>
        <taxon>Gammaproteobacteria</taxon>
        <taxon>Vibrionales</taxon>
        <taxon>Vibrionaceae</taxon>
        <taxon>Vibrio</taxon>
    </lineage>
</organism>
<dbReference type="Gene3D" id="3.40.190.10">
    <property type="entry name" value="Periplasmic binding protein-like II"/>
    <property type="match status" value="1"/>
</dbReference>
<protein>
    <submittedName>
        <fullName evidence="4">SgrR family transcriptional regulator</fullName>
    </submittedName>
</protein>
<keyword evidence="5" id="KW-1185">Reference proteome</keyword>
<feature type="domain" description="Solute-binding protein family 5" evidence="2">
    <location>
        <begin position="168"/>
        <end position="511"/>
    </location>
</feature>
<dbReference type="RefSeq" id="WP_372265195.1">
    <property type="nucleotide sequence ID" value="NZ_JBFRUW010000008.1"/>
</dbReference>
<dbReference type="PANTHER" id="PTHR30290">
    <property type="entry name" value="PERIPLASMIC BINDING COMPONENT OF ABC TRANSPORTER"/>
    <property type="match status" value="1"/>
</dbReference>
<name>A0ABV4N9J8_9VIBR</name>
<accession>A0ABV4N9J8</accession>
<evidence type="ECO:0000313" key="4">
    <source>
        <dbReference type="EMBL" id="MFA0567694.1"/>
    </source>
</evidence>
<dbReference type="Pfam" id="PF12793">
    <property type="entry name" value="SgrR_N"/>
    <property type="match status" value="1"/>
</dbReference>
<dbReference type="InterPro" id="IPR025370">
    <property type="entry name" value="SgrR_HTH_N"/>
</dbReference>
<proteinExistence type="predicted"/>
<dbReference type="InterPro" id="IPR000914">
    <property type="entry name" value="SBP_5_dom"/>
</dbReference>
<comment type="caution">
    <text evidence="4">The sequence shown here is derived from an EMBL/GenBank/DDBJ whole genome shotgun (WGS) entry which is preliminary data.</text>
</comment>
<dbReference type="Proteomes" id="UP001570417">
    <property type="component" value="Unassembled WGS sequence"/>
</dbReference>
<dbReference type="PANTHER" id="PTHR30290:SF72">
    <property type="entry name" value="HTH-TYPE TRANSCRIPTIONAL REGULATOR SGRR"/>
    <property type="match status" value="1"/>
</dbReference>
<gene>
    <name evidence="4" type="ORF">AB4566_05330</name>
</gene>
<sequence>MYYWKALAFFRTQLTLNHSIHMPLDSLSESLGCTRRNAQLLIKKLVEEGWIDWKPGVGRGNLPKVTLIKCVNEAIEKHIDSLLAENKVDQALEFVEEDKRDLCLLSYISRYQASPGTLDILQIPFYRGTHSLDSIEISRRTESHIANYLYSNLIRYNPSSMTFDGDLAIQWHREGNCWFFTLRKGIFFHDGSPIFAQDIKNHFQRLKIENTTNKSLFECISNIEVTSPYHLSFEAKHYTGYIESLLSTTPAGITKVSSGKIIGSGSFQLVEQSKWLTRLEAFKHYHGHRPWVDAVEMWNVGDKAKDYEMHCDIVHSHPHYQEASNLTFKESEQWESGCEYALINAHNHPWLSSIKHRQDLSKLLQLIGVSKDISKDEIRPASGMIYQSGDLLETEKNTGIEQTSVNQATVEKTTVENAAPAKTKAAQLLADGLKHSKQPIKILTYQLFDHIKMAKHYYEWLSSAGIACEYQVLEFPDFCLQENLKSADIIISGAVFYDNTNSSWMSWLLSTPPMEICFTQEQKEWRSEQLEKLWDLSNEQQRQCAFLEMEKSLIQSGVYRPIFHVKQQLNQADSVNPVELLANGWIDFNQVTMRRHS</sequence>
<reference evidence="4 5" key="1">
    <citation type="journal article" date="2024" name="ISME J.">
        <title>Tailless and filamentous prophages are predominant in marine Vibrio.</title>
        <authorList>
            <person name="Steensen K."/>
            <person name="Seneca J."/>
            <person name="Bartlau N."/>
            <person name="Yu X.A."/>
            <person name="Hussain F.A."/>
            <person name="Polz M.F."/>
        </authorList>
    </citation>
    <scope>NUCLEOTIDE SEQUENCE [LARGE SCALE GENOMIC DNA]</scope>
    <source>
        <strain evidence="4 5">10N.222.51.A1</strain>
    </source>
</reference>